<name>A0A4P7BYS7_9GAMM</name>
<keyword evidence="1" id="KW-0472">Membrane</keyword>
<dbReference type="OrthoDB" id="465835at2"/>
<dbReference type="RefSeq" id="WP_134358604.1">
    <property type="nucleotide sequence ID" value="NZ_CP038033.1"/>
</dbReference>
<proteinExistence type="predicted"/>
<reference evidence="2 3" key="1">
    <citation type="submission" date="2019-03" db="EMBL/GenBank/DDBJ databases">
        <title>The genome sequence of Nitrosococcus wardiae strain D1FHST reveals the archetypal metabolic capacity of ammonia-oxidizing Gammaproteobacteria.</title>
        <authorList>
            <person name="Wang L."/>
            <person name="Lim C.K."/>
            <person name="Hanson T.E."/>
            <person name="Dang H."/>
            <person name="Klotz M.G."/>
        </authorList>
    </citation>
    <scope>NUCLEOTIDE SEQUENCE [LARGE SCALE GENOMIC DNA]</scope>
    <source>
        <strain evidence="2 3">D1FHS</strain>
    </source>
</reference>
<dbReference type="Proteomes" id="UP000294325">
    <property type="component" value="Chromosome"/>
</dbReference>
<protein>
    <recommendedName>
        <fullName evidence="4">DUF2459 domain-containing protein</fullName>
    </recommendedName>
</protein>
<evidence type="ECO:0000256" key="1">
    <source>
        <dbReference type="SAM" id="Phobius"/>
    </source>
</evidence>
<evidence type="ECO:0000313" key="3">
    <source>
        <dbReference type="Proteomes" id="UP000294325"/>
    </source>
</evidence>
<feature type="transmembrane region" description="Helical" evidence="1">
    <location>
        <begin position="25"/>
        <end position="42"/>
    </location>
</feature>
<evidence type="ECO:0008006" key="4">
    <source>
        <dbReference type="Google" id="ProtNLM"/>
    </source>
</evidence>
<dbReference type="AlphaFoldDB" id="A0A4P7BYS7"/>
<organism evidence="2 3">
    <name type="scientific">Nitrosococcus wardiae</name>
    <dbReference type="NCBI Taxonomy" id="1814290"/>
    <lineage>
        <taxon>Bacteria</taxon>
        <taxon>Pseudomonadati</taxon>
        <taxon>Pseudomonadota</taxon>
        <taxon>Gammaproteobacteria</taxon>
        <taxon>Chromatiales</taxon>
        <taxon>Chromatiaceae</taxon>
        <taxon>Nitrosococcus</taxon>
    </lineage>
</organism>
<keyword evidence="1" id="KW-0812">Transmembrane</keyword>
<sequence length="221" mass="24940">MRFKAIRLQTLYLVPFSLSRERKSLIIALIGVLLGGCANYVIPPKALEEQRRVFLLDHGRHPSLVLSRADSRLVRYAYGDWDYYARGKTGFLQGAAALLKPTTAALGRRELPGPPSAPAIRYQVKEGIESILMILVEADAVEQLQAALEAIYSENLNSLIYNADYDMEFVKHPQPYTLGHNSNQVMAKWLEELGCEVRGWNLSSHWRLQRPEAHRAHPTCG</sequence>
<evidence type="ECO:0000313" key="2">
    <source>
        <dbReference type="EMBL" id="QBQ55343.1"/>
    </source>
</evidence>
<keyword evidence="3" id="KW-1185">Reference proteome</keyword>
<gene>
    <name evidence="2" type="ORF">E3U44_13110</name>
</gene>
<accession>A0A4P7BYS7</accession>
<keyword evidence="1" id="KW-1133">Transmembrane helix</keyword>
<dbReference type="EMBL" id="CP038033">
    <property type="protein sequence ID" value="QBQ55343.1"/>
    <property type="molecule type" value="Genomic_DNA"/>
</dbReference>
<dbReference type="KEGG" id="nwr:E3U44_13110"/>